<name>A0ABS3G949_9FLAO</name>
<dbReference type="RefSeq" id="WP_207036359.1">
    <property type="nucleotide sequence ID" value="NZ_JAFLNL010000013.1"/>
</dbReference>
<proteinExistence type="predicted"/>
<evidence type="ECO:0000259" key="1">
    <source>
        <dbReference type="Pfam" id="PF25056"/>
    </source>
</evidence>
<comment type="caution">
    <text evidence="2">The sequence shown here is derived from an EMBL/GenBank/DDBJ whole genome shotgun (WGS) entry which is preliminary data.</text>
</comment>
<dbReference type="Gene3D" id="3.40.970.30">
    <property type="entry name" value="yp_829618.1 like domains"/>
    <property type="match status" value="1"/>
</dbReference>
<protein>
    <recommendedName>
        <fullName evidence="1">DUF7793 domain-containing protein</fullName>
    </recommendedName>
</protein>
<gene>
    <name evidence="2" type="ORF">J0656_17995</name>
</gene>
<reference evidence="2 3" key="1">
    <citation type="submission" date="2021-03" db="EMBL/GenBank/DDBJ databases">
        <title>Muricauda lutimaris sp. nov. and Muricauda ruestringensis sp. nov, two marine members of the Flavobacteriaceae isolated from deep sea sediments of Western Pacific.</title>
        <authorList>
            <person name="Zhao S."/>
            <person name="Liu R."/>
        </authorList>
    </citation>
    <scope>NUCLEOTIDE SEQUENCE [LARGE SCALE GENOMIC DNA]</scope>
    <source>
        <strain evidence="2 3">BC31-1-A7</strain>
    </source>
</reference>
<dbReference type="Gene3D" id="3.40.1680.10">
    <property type="entry name" value="yp_829618.1 domain like"/>
    <property type="match status" value="1"/>
</dbReference>
<feature type="domain" description="DUF7793" evidence="1">
    <location>
        <begin position="14"/>
        <end position="123"/>
    </location>
</feature>
<accession>A0ABS3G949</accession>
<evidence type="ECO:0000313" key="2">
    <source>
        <dbReference type="EMBL" id="MBO0355915.1"/>
    </source>
</evidence>
<organism evidence="2 3">
    <name type="scientific">Flagellimonas aurea</name>
    <dbReference type="NCBI Taxonomy" id="2915619"/>
    <lineage>
        <taxon>Bacteria</taxon>
        <taxon>Pseudomonadati</taxon>
        <taxon>Bacteroidota</taxon>
        <taxon>Flavobacteriia</taxon>
        <taxon>Flavobacteriales</taxon>
        <taxon>Flavobacteriaceae</taxon>
        <taxon>Flagellimonas</taxon>
    </lineage>
</organism>
<keyword evidence="3" id="KW-1185">Reference proteome</keyword>
<evidence type="ECO:0000313" key="3">
    <source>
        <dbReference type="Proteomes" id="UP000664044"/>
    </source>
</evidence>
<sequence>MKRSHENKYAVYLMTEALMHIIYKKDLCIDLRAAQLIVQDRMKLQNGREMPLLCDIREVRRVNKPARDYLALEGSQWITALAFLIDPPVTDVISSIYLGTHAQTIPTRSFTKKSEALAFLKKHGQQ</sequence>
<dbReference type="Proteomes" id="UP000664044">
    <property type="component" value="Unassembled WGS sequence"/>
</dbReference>
<dbReference type="EMBL" id="JAFLNL010000013">
    <property type="protein sequence ID" value="MBO0355915.1"/>
    <property type="molecule type" value="Genomic_DNA"/>
</dbReference>
<dbReference type="Pfam" id="PF25056">
    <property type="entry name" value="DUF7793"/>
    <property type="match status" value="1"/>
</dbReference>
<dbReference type="InterPro" id="IPR056695">
    <property type="entry name" value="DUF7793"/>
</dbReference>